<sequence length="352" mass="38950">MEPACDSAAPSSESLREARRFVEGNGALARALGVDGPGELTVLPLAQGEHNANFVLEARDGRRFVLRVNYASQLGLDDQIGYEFAALRALASSGRTPEPLYVDGTRSRIGRGALVESFVEGAWIDLEDSRQVREAARALADVHSVAAPPDCALLRAEDPLRSQLESCRRLFDGYQASDLAEGRVMREVDELFVRAQRAVDAAPVPSPCECSHILNTEAVPSHFLIDGTGRASIVDWEKPVLGEVAQDLAYFLSPTTTIWDSDVIFSAPERAQFLKAYWEAVGGRFPRGSFDARFPAYRMVNALVGITWSCNAWVEYHDPARPLRNEKTLELLPIYFSEEFLDLIRRDCFDAL</sequence>
<evidence type="ECO:0000313" key="2">
    <source>
        <dbReference type="EMBL" id="RNL37498.1"/>
    </source>
</evidence>
<gene>
    <name evidence="2" type="ORF">DMP10_07620</name>
</gene>
<accession>A0A3N0AS95</accession>
<dbReference type="Pfam" id="PF01636">
    <property type="entry name" value="APH"/>
    <property type="match status" value="1"/>
</dbReference>
<protein>
    <submittedName>
        <fullName evidence="2">Aminoglycoside phosphotransferase</fullName>
    </submittedName>
</protein>
<dbReference type="SUPFAM" id="SSF56112">
    <property type="entry name" value="Protein kinase-like (PK-like)"/>
    <property type="match status" value="1"/>
</dbReference>
<feature type="domain" description="Aminoglycoside phosphotransferase" evidence="1">
    <location>
        <begin position="42"/>
        <end position="280"/>
    </location>
</feature>
<dbReference type="InterPro" id="IPR011009">
    <property type="entry name" value="Kinase-like_dom_sf"/>
</dbReference>
<reference evidence="2 3" key="1">
    <citation type="journal article" date="2019" name="Microbiol. Resour. Announc.">
        <title>Draft Genome Sequences of Type Strains of Gordonibacter faecihominis, Paraeggerthella hongkongensis, Parvibacter caecicola,Slackia equolifaciens, Slackia faecicanis, and Slackia isoflavoniconvertens.</title>
        <authorList>
            <person name="Danylec N."/>
            <person name="Stoll D.A."/>
            <person name="Dotsch A."/>
            <person name="Huch M."/>
        </authorList>
    </citation>
    <scope>NUCLEOTIDE SEQUENCE [LARGE SCALE GENOMIC DNA]</scope>
    <source>
        <strain evidence="2 3">DSM 18785</strain>
    </source>
</reference>
<evidence type="ECO:0000313" key="3">
    <source>
        <dbReference type="Proteomes" id="UP000278327"/>
    </source>
</evidence>
<dbReference type="Proteomes" id="UP000278327">
    <property type="component" value="Unassembled WGS sequence"/>
</dbReference>
<dbReference type="AlphaFoldDB" id="A0A3N0AS95"/>
<evidence type="ECO:0000259" key="1">
    <source>
        <dbReference type="Pfam" id="PF01636"/>
    </source>
</evidence>
<dbReference type="EMBL" id="QICA01000012">
    <property type="protein sequence ID" value="RNL37498.1"/>
    <property type="molecule type" value="Genomic_DNA"/>
</dbReference>
<dbReference type="InterPro" id="IPR002575">
    <property type="entry name" value="Aminoglycoside_PTrfase"/>
</dbReference>
<dbReference type="RefSeq" id="WP_117285176.1">
    <property type="nucleotide sequence ID" value="NZ_JAMTCE010000002.1"/>
</dbReference>
<organism evidence="2 3">
    <name type="scientific">Adlercreutzia equolifaciens subsp. celatus DSM 18785</name>
    <dbReference type="NCBI Taxonomy" id="1121021"/>
    <lineage>
        <taxon>Bacteria</taxon>
        <taxon>Bacillati</taxon>
        <taxon>Actinomycetota</taxon>
        <taxon>Coriobacteriia</taxon>
        <taxon>Eggerthellales</taxon>
        <taxon>Eggerthellaceae</taxon>
        <taxon>Adlercreutzia</taxon>
    </lineage>
</organism>
<dbReference type="Gene3D" id="3.30.200.20">
    <property type="entry name" value="Phosphorylase Kinase, domain 1"/>
    <property type="match status" value="1"/>
</dbReference>
<keyword evidence="3" id="KW-1185">Reference proteome</keyword>
<name>A0A3N0AS95_9ACTN</name>
<proteinExistence type="predicted"/>
<keyword evidence="2" id="KW-0808">Transferase</keyword>
<dbReference type="GO" id="GO:0016740">
    <property type="term" value="F:transferase activity"/>
    <property type="evidence" value="ECO:0007669"/>
    <property type="project" value="UniProtKB-KW"/>
</dbReference>
<dbReference type="Gene3D" id="3.90.1200.10">
    <property type="match status" value="1"/>
</dbReference>
<comment type="caution">
    <text evidence="2">The sequence shown here is derived from an EMBL/GenBank/DDBJ whole genome shotgun (WGS) entry which is preliminary data.</text>
</comment>